<evidence type="ECO:0000256" key="1">
    <source>
        <dbReference type="SAM" id="MobiDB-lite"/>
    </source>
</evidence>
<gene>
    <name evidence="2" type="ORF">ECRASSUSDP1_LOCUS1317</name>
</gene>
<dbReference type="EMBL" id="CAMPGE010001244">
    <property type="protein sequence ID" value="CAI2360022.1"/>
    <property type="molecule type" value="Genomic_DNA"/>
</dbReference>
<accession>A0AAD1U3W3</accession>
<name>A0AAD1U3W3_EUPCR</name>
<feature type="region of interest" description="Disordered" evidence="1">
    <location>
        <begin position="245"/>
        <end position="266"/>
    </location>
</feature>
<sequence>MKSKIGSSMLSQERFNAKLIQIRKLKDIANVNEMKEKKKHCTNTTKRKKRDSLSSIPGINNNFSIKNERLTGYLGLAPPEQKLFSRNLNLWLRLKKRKINRSFHPSKNKAAVASKKTYYTKNAIKYINNSKEKNHVHDFMKSLSVRKSLGEPSSQQPFMTEVKVPQTSRRNRGDGYFKDVVSKINNRVEKLTDHNFHKIILDSYQKKLDENPFRLTLKTDEDNDCKLEKMPASVKECYQIIQKSKKNLPKSSSKTPNQSIRSSKSLQCKKGKFRMKGKIYPLSPSIDRVLSEVRKEKFNKQKMLTHINKKIMHTKFPSTKFIKEDFDEFVPDCFKDRILNHDTSYESEEENPMHRLKKEEANEFYNIVRNIFSSANISLKNEQLYSPFLEALIKNYSVRLSNINNENSNSKKLEKKETYAGSMSPMSPGFKYQTKQVHLLDMKSSRSISEIRSAQEQRRDEYPLKFLGPDKNELDSKNIRKIYKNELRMRNHEKDFHPLDKLCMEIMGPQGSKEWLSNDIDFIDDVLSKKTYQSMKKRRFMNSREKQRDQDREKYEPKVCEDMLDCIKTLS</sequence>
<evidence type="ECO:0000313" key="2">
    <source>
        <dbReference type="EMBL" id="CAI2360022.1"/>
    </source>
</evidence>
<protein>
    <submittedName>
        <fullName evidence="2">Uncharacterized protein</fullName>
    </submittedName>
</protein>
<organism evidence="2 3">
    <name type="scientific">Euplotes crassus</name>
    <dbReference type="NCBI Taxonomy" id="5936"/>
    <lineage>
        <taxon>Eukaryota</taxon>
        <taxon>Sar</taxon>
        <taxon>Alveolata</taxon>
        <taxon>Ciliophora</taxon>
        <taxon>Intramacronucleata</taxon>
        <taxon>Spirotrichea</taxon>
        <taxon>Hypotrichia</taxon>
        <taxon>Euplotida</taxon>
        <taxon>Euplotidae</taxon>
        <taxon>Moneuplotes</taxon>
    </lineage>
</organism>
<feature type="region of interest" description="Disordered" evidence="1">
    <location>
        <begin position="150"/>
        <end position="170"/>
    </location>
</feature>
<feature type="compositionally biased region" description="Basic residues" evidence="1">
    <location>
        <begin position="37"/>
        <end position="50"/>
    </location>
</feature>
<dbReference type="AlphaFoldDB" id="A0AAD1U3W3"/>
<reference evidence="2" key="1">
    <citation type="submission" date="2023-07" db="EMBL/GenBank/DDBJ databases">
        <authorList>
            <consortium name="AG Swart"/>
            <person name="Singh M."/>
            <person name="Singh A."/>
            <person name="Seah K."/>
            <person name="Emmerich C."/>
        </authorList>
    </citation>
    <scope>NUCLEOTIDE SEQUENCE</scope>
    <source>
        <strain evidence="2">DP1</strain>
    </source>
</reference>
<evidence type="ECO:0000313" key="3">
    <source>
        <dbReference type="Proteomes" id="UP001295684"/>
    </source>
</evidence>
<dbReference type="Proteomes" id="UP001295684">
    <property type="component" value="Unassembled WGS sequence"/>
</dbReference>
<feature type="compositionally biased region" description="Polar residues" evidence="1">
    <location>
        <begin position="255"/>
        <end position="266"/>
    </location>
</feature>
<proteinExistence type="predicted"/>
<feature type="region of interest" description="Disordered" evidence="1">
    <location>
        <begin position="37"/>
        <end position="58"/>
    </location>
</feature>
<keyword evidence="3" id="KW-1185">Reference proteome</keyword>
<comment type="caution">
    <text evidence="2">The sequence shown here is derived from an EMBL/GenBank/DDBJ whole genome shotgun (WGS) entry which is preliminary data.</text>
</comment>